<accession>A0ABQ5CUQ7</accession>
<feature type="region of interest" description="Disordered" evidence="1">
    <location>
        <begin position="1"/>
        <end position="29"/>
    </location>
</feature>
<keyword evidence="3" id="KW-1185">Reference proteome</keyword>
<evidence type="ECO:0000313" key="2">
    <source>
        <dbReference type="EMBL" id="GJT30800.1"/>
    </source>
</evidence>
<comment type="caution">
    <text evidence="2">The sequence shown here is derived from an EMBL/GenBank/DDBJ whole genome shotgun (WGS) entry which is preliminary data.</text>
</comment>
<proteinExistence type="predicted"/>
<evidence type="ECO:0000256" key="1">
    <source>
        <dbReference type="SAM" id="MobiDB-lite"/>
    </source>
</evidence>
<dbReference type="Proteomes" id="UP001151760">
    <property type="component" value="Unassembled WGS sequence"/>
</dbReference>
<protein>
    <submittedName>
        <fullName evidence="2">Uncharacterized protein</fullName>
    </submittedName>
</protein>
<gene>
    <name evidence="2" type="ORF">Tco_0911075</name>
</gene>
<organism evidence="2 3">
    <name type="scientific">Tanacetum coccineum</name>
    <dbReference type="NCBI Taxonomy" id="301880"/>
    <lineage>
        <taxon>Eukaryota</taxon>
        <taxon>Viridiplantae</taxon>
        <taxon>Streptophyta</taxon>
        <taxon>Embryophyta</taxon>
        <taxon>Tracheophyta</taxon>
        <taxon>Spermatophyta</taxon>
        <taxon>Magnoliopsida</taxon>
        <taxon>eudicotyledons</taxon>
        <taxon>Gunneridae</taxon>
        <taxon>Pentapetalae</taxon>
        <taxon>asterids</taxon>
        <taxon>campanulids</taxon>
        <taxon>Asterales</taxon>
        <taxon>Asteraceae</taxon>
        <taxon>Asteroideae</taxon>
        <taxon>Anthemideae</taxon>
        <taxon>Anthemidinae</taxon>
        <taxon>Tanacetum</taxon>
    </lineage>
</organism>
<dbReference type="EMBL" id="BQNB010014654">
    <property type="protein sequence ID" value="GJT30800.1"/>
    <property type="molecule type" value="Genomic_DNA"/>
</dbReference>
<evidence type="ECO:0000313" key="3">
    <source>
        <dbReference type="Proteomes" id="UP001151760"/>
    </source>
</evidence>
<reference evidence="2" key="1">
    <citation type="journal article" date="2022" name="Int. J. Mol. Sci.">
        <title>Draft Genome of Tanacetum Coccineum: Genomic Comparison of Closely Related Tanacetum-Family Plants.</title>
        <authorList>
            <person name="Yamashiro T."/>
            <person name="Shiraishi A."/>
            <person name="Nakayama K."/>
            <person name="Satake H."/>
        </authorList>
    </citation>
    <scope>NUCLEOTIDE SEQUENCE</scope>
</reference>
<reference evidence="2" key="2">
    <citation type="submission" date="2022-01" db="EMBL/GenBank/DDBJ databases">
        <authorList>
            <person name="Yamashiro T."/>
            <person name="Shiraishi A."/>
            <person name="Satake H."/>
            <person name="Nakayama K."/>
        </authorList>
    </citation>
    <scope>NUCLEOTIDE SEQUENCE</scope>
</reference>
<name>A0ABQ5CUQ7_9ASTR</name>
<sequence>MGSSATHPNDGIIKSKPFPKGALTDPNTQGATYNSVTEVFLSQLVLINQDYELLIQDSDDELKELSDEEMFEAGD</sequence>